<protein>
    <submittedName>
        <fullName evidence="2">Uncharacterized protein</fullName>
    </submittedName>
</protein>
<evidence type="ECO:0000256" key="1">
    <source>
        <dbReference type="SAM" id="SignalP"/>
    </source>
</evidence>
<feature type="chain" id="PRO_5007591416" evidence="1">
    <location>
        <begin position="17"/>
        <end position="74"/>
    </location>
</feature>
<evidence type="ECO:0000313" key="2">
    <source>
        <dbReference type="EMBL" id="KYQ51609.1"/>
    </source>
</evidence>
<dbReference type="EMBL" id="KQ982727">
    <property type="protein sequence ID" value="KYQ51609.1"/>
    <property type="molecule type" value="Genomic_DNA"/>
</dbReference>
<dbReference type="Proteomes" id="UP000075809">
    <property type="component" value="Unassembled WGS sequence"/>
</dbReference>
<reference evidence="2 3" key="1">
    <citation type="submission" date="2015-09" db="EMBL/GenBank/DDBJ databases">
        <title>Trachymyrmex zeteki WGS genome.</title>
        <authorList>
            <person name="Nygaard S."/>
            <person name="Hu H."/>
            <person name="Boomsma J."/>
            <person name="Zhang G."/>
        </authorList>
    </citation>
    <scope>NUCLEOTIDE SEQUENCE [LARGE SCALE GENOMIC DNA]</scope>
    <source>
        <strain evidence="2">Tzet28-1</strain>
        <tissue evidence="2">Whole body</tissue>
    </source>
</reference>
<keyword evidence="1" id="KW-0732">Signal</keyword>
<dbReference type="STRING" id="64791.A0A151WUK7"/>
<evidence type="ECO:0000313" key="3">
    <source>
        <dbReference type="Proteomes" id="UP000075809"/>
    </source>
</evidence>
<dbReference type="AlphaFoldDB" id="A0A151WUK7"/>
<sequence>MVTSLVTTLLYPSLLASIVTNLNYTIVIDDHGIPNLIDTNELKFTQIDLEEIDESVQNPPSICTLETTQKLDNS</sequence>
<keyword evidence="3" id="KW-1185">Reference proteome</keyword>
<feature type="signal peptide" evidence="1">
    <location>
        <begin position="1"/>
        <end position="16"/>
    </location>
</feature>
<proteinExistence type="predicted"/>
<name>A0A151WUK7_9HYME</name>
<accession>A0A151WUK7</accession>
<gene>
    <name evidence="2" type="ORF">ALC60_09307</name>
</gene>
<organism evidence="2 3">
    <name type="scientific">Mycetomoellerius zeteki</name>
    <dbReference type="NCBI Taxonomy" id="64791"/>
    <lineage>
        <taxon>Eukaryota</taxon>
        <taxon>Metazoa</taxon>
        <taxon>Ecdysozoa</taxon>
        <taxon>Arthropoda</taxon>
        <taxon>Hexapoda</taxon>
        <taxon>Insecta</taxon>
        <taxon>Pterygota</taxon>
        <taxon>Neoptera</taxon>
        <taxon>Endopterygota</taxon>
        <taxon>Hymenoptera</taxon>
        <taxon>Apocrita</taxon>
        <taxon>Aculeata</taxon>
        <taxon>Formicoidea</taxon>
        <taxon>Formicidae</taxon>
        <taxon>Myrmicinae</taxon>
        <taxon>Mycetomoellerius</taxon>
    </lineage>
</organism>